<dbReference type="SUPFAM" id="SSF52317">
    <property type="entry name" value="Class I glutamine amidotransferase-like"/>
    <property type="match status" value="1"/>
</dbReference>
<dbReference type="AlphaFoldDB" id="A0A1W1EEB8"/>
<keyword evidence="11" id="KW-0328">Glycosyltransferase</keyword>
<dbReference type="GO" id="GO:0004359">
    <property type="term" value="F:glutaminase activity"/>
    <property type="evidence" value="ECO:0007669"/>
    <property type="project" value="UniProtKB-EC"/>
</dbReference>
<evidence type="ECO:0000313" key="11">
    <source>
        <dbReference type="EMBL" id="SFZ98399.1"/>
    </source>
</evidence>
<keyword evidence="5" id="KW-0315">Glutamine amidotransferase</keyword>
<dbReference type="EC" id="2.4.2.-" evidence="11"/>
<feature type="domain" description="Glutamine amidotransferase" evidence="10">
    <location>
        <begin position="4"/>
        <end position="205"/>
    </location>
</feature>
<comment type="catalytic activity">
    <reaction evidence="9">
        <text>L-glutamine + H2O = L-glutamate + NH4(+)</text>
        <dbReference type="Rhea" id="RHEA:15889"/>
        <dbReference type="ChEBI" id="CHEBI:15377"/>
        <dbReference type="ChEBI" id="CHEBI:28938"/>
        <dbReference type="ChEBI" id="CHEBI:29985"/>
        <dbReference type="ChEBI" id="CHEBI:58359"/>
        <dbReference type="EC" id="3.5.1.2"/>
    </reaction>
</comment>
<dbReference type="NCBIfam" id="TIGR01855">
    <property type="entry name" value="IMP_synth_hisH"/>
    <property type="match status" value="1"/>
</dbReference>
<dbReference type="InterPro" id="IPR010139">
    <property type="entry name" value="Imidazole-glycPsynth_HisH"/>
</dbReference>
<dbReference type="InterPro" id="IPR029062">
    <property type="entry name" value="Class_I_gatase-like"/>
</dbReference>
<dbReference type="GO" id="GO:0016829">
    <property type="term" value="F:lyase activity"/>
    <property type="evidence" value="ECO:0007669"/>
    <property type="project" value="UniProtKB-KW"/>
</dbReference>
<protein>
    <submittedName>
        <fullName evidence="11">Imidazole glycerol phosphate synthase amidotransferase subunit</fullName>
        <ecNumber evidence="11">2.4.2.-</ecNumber>
    </submittedName>
</protein>
<dbReference type="EMBL" id="FPKX01000047">
    <property type="protein sequence ID" value="SFZ98399.1"/>
    <property type="molecule type" value="Genomic_DNA"/>
</dbReference>
<comment type="subunit">
    <text evidence="2">Heterodimer of HisH and HisF.</text>
</comment>
<gene>
    <name evidence="11" type="ORF">MNB_SV-5-57</name>
</gene>
<evidence type="ECO:0000256" key="1">
    <source>
        <dbReference type="ARBA" id="ARBA00005091"/>
    </source>
</evidence>
<reference evidence="11" key="1">
    <citation type="submission" date="2016-10" db="EMBL/GenBank/DDBJ databases">
        <authorList>
            <person name="de Groot N.N."/>
        </authorList>
    </citation>
    <scope>NUCLEOTIDE SEQUENCE</scope>
</reference>
<evidence type="ECO:0000256" key="7">
    <source>
        <dbReference type="ARBA" id="ARBA00023239"/>
    </source>
</evidence>
<evidence type="ECO:0000256" key="8">
    <source>
        <dbReference type="ARBA" id="ARBA00047838"/>
    </source>
</evidence>
<keyword evidence="4" id="KW-0378">Hydrolase</keyword>
<dbReference type="GO" id="GO:0000105">
    <property type="term" value="P:L-histidine biosynthetic process"/>
    <property type="evidence" value="ECO:0007669"/>
    <property type="project" value="UniProtKB-UniPathway"/>
</dbReference>
<evidence type="ECO:0000256" key="6">
    <source>
        <dbReference type="ARBA" id="ARBA00023102"/>
    </source>
</evidence>
<dbReference type="Pfam" id="PF00117">
    <property type="entry name" value="GATase"/>
    <property type="match status" value="1"/>
</dbReference>
<keyword evidence="3" id="KW-0028">Amino-acid biosynthesis</keyword>
<keyword evidence="11" id="KW-0808">Transferase</keyword>
<accession>A0A1W1EEB8</accession>
<name>A0A1W1EEB8_9ZZZZ</name>
<proteinExistence type="inferred from homology"/>
<evidence type="ECO:0000256" key="9">
    <source>
        <dbReference type="ARBA" id="ARBA00049534"/>
    </source>
</evidence>
<dbReference type="UniPathway" id="UPA00031">
    <property type="reaction ID" value="UER00010"/>
</dbReference>
<dbReference type="PIRSF" id="PIRSF000495">
    <property type="entry name" value="Amidotransf_hisH"/>
    <property type="match status" value="1"/>
</dbReference>
<dbReference type="HAMAP" id="MF_00278">
    <property type="entry name" value="HisH"/>
    <property type="match status" value="1"/>
</dbReference>
<dbReference type="CDD" id="cd01748">
    <property type="entry name" value="GATase1_IGP_Synthase"/>
    <property type="match status" value="1"/>
</dbReference>
<dbReference type="PANTHER" id="PTHR42701">
    <property type="entry name" value="IMIDAZOLE GLYCEROL PHOSPHATE SYNTHASE SUBUNIT HISH"/>
    <property type="match status" value="1"/>
</dbReference>
<dbReference type="PROSITE" id="PS51273">
    <property type="entry name" value="GATASE_TYPE_1"/>
    <property type="match status" value="1"/>
</dbReference>
<keyword evidence="7" id="KW-0456">Lyase</keyword>
<keyword evidence="6" id="KW-0368">Histidine biosynthesis</keyword>
<sequence>MIGIVDYNMGNLASVINAFAKVGVEAKLESDPRKLEQYDKLILPGVGAFADAMDHLRSNGMHEAVINYAASGKPLLGICLGMQLLFDSSEEFGSSTGLGLIPGKVVAFDESKFDKPLKVPHMGWNELFRGLTSETPNNLFDGLPNDFYLYFVHSFHAVCDDKYAIGKTNYGYEFVSAVQNRNIYGIQPHPEKSHENGLKIIENFAKL</sequence>
<evidence type="ECO:0000256" key="2">
    <source>
        <dbReference type="ARBA" id="ARBA00011152"/>
    </source>
</evidence>
<comment type="catalytic activity">
    <reaction evidence="8">
        <text>5-[(5-phospho-1-deoxy-D-ribulos-1-ylimino)methylamino]-1-(5-phospho-beta-D-ribosyl)imidazole-4-carboxamide + L-glutamine = D-erythro-1-(imidazol-4-yl)glycerol 3-phosphate + 5-amino-1-(5-phospho-beta-D-ribosyl)imidazole-4-carboxamide + L-glutamate + H(+)</text>
        <dbReference type="Rhea" id="RHEA:24793"/>
        <dbReference type="ChEBI" id="CHEBI:15378"/>
        <dbReference type="ChEBI" id="CHEBI:29985"/>
        <dbReference type="ChEBI" id="CHEBI:58278"/>
        <dbReference type="ChEBI" id="CHEBI:58359"/>
        <dbReference type="ChEBI" id="CHEBI:58475"/>
        <dbReference type="ChEBI" id="CHEBI:58525"/>
        <dbReference type="EC" id="4.3.2.10"/>
    </reaction>
</comment>
<dbReference type="Gene3D" id="3.40.50.880">
    <property type="match status" value="1"/>
</dbReference>
<evidence type="ECO:0000256" key="4">
    <source>
        <dbReference type="ARBA" id="ARBA00022801"/>
    </source>
</evidence>
<evidence type="ECO:0000256" key="3">
    <source>
        <dbReference type="ARBA" id="ARBA00022605"/>
    </source>
</evidence>
<dbReference type="GO" id="GO:0000107">
    <property type="term" value="F:imidazoleglycerol-phosphate synthase activity"/>
    <property type="evidence" value="ECO:0007669"/>
    <property type="project" value="RHEA"/>
</dbReference>
<dbReference type="PANTHER" id="PTHR42701:SF1">
    <property type="entry name" value="IMIDAZOLE GLYCEROL PHOSPHATE SYNTHASE SUBUNIT HISH"/>
    <property type="match status" value="1"/>
</dbReference>
<organism evidence="11">
    <name type="scientific">hydrothermal vent metagenome</name>
    <dbReference type="NCBI Taxonomy" id="652676"/>
    <lineage>
        <taxon>unclassified sequences</taxon>
        <taxon>metagenomes</taxon>
        <taxon>ecological metagenomes</taxon>
    </lineage>
</organism>
<evidence type="ECO:0000256" key="5">
    <source>
        <dbReference type="ARBA" id="ARBA00022962"/>
    </source>
</evidence>
<evidence type="ECO:0000259" key="10">
    <source>
        <dbReference type="Pfam" id="PF00117"/>
    </source>
</evidence>
<dbReference type="PROSITE" id="PS51274">
    <property type="entry name" value="GATASE_COBBQ"/>
    <property type="match status" value="1"/>
</dbReference>
<dbReference type="InterPro" id="IPR017926">
    <property type="entry name" value="GATASE"/>
</dbReference>
<comment type="pathway">
    <text evidence="1">Amino-acid biosynthesis; L-histidine biosynthesis; L-histidine from 5-phospho-alpha-D-ribose 1-diphosphate: step 5/9.</text>
</comment>